<dbReference type="OrthoDB" id="299584at2759"/>
<feature type="compositionally biased region" description="Pro residues" evidence="2">
    <location>
        <begin position="398"/>
        <end position="408"/>
    </location>
</feature>
<keyword evidence="1" id="KW-0175">Coiled coil</keyword>
<comment type="caution">
    <text evidence="3">The sequence shown here is derived from an EMBL/GenBank/DDBJ whole genome shotgun (WGS) entry which is preliminary data.</text>
</comment>
<feature type="region of interest" description="Disordered" evidence="2">
    <location>
        <begin position="394"/>
        <end position="419"/>
    </location>
</feature>
<reference evidence="3 4" key="1">
    <citation type="submission" date="2016-11" db="EMBL/GenBank/DDBJ databases">
        <title>The macronuclear genome of Stentor coeruleus: a giant cell with tiny introns.</title>
        <authorList>
            <person name="Slabodnick M."/>
            <person name="Ruby J.G."/>
            <person name="Reiff S.B."/>
            <person name="Swart E.C."/>
            <person name="Gosai S."/>
            <person name="Prabakaran S."/>
            <person name="Witkowska E."/>
            <person name="Larue G.E."/>
            <person name="Fisher S."/>
            <person name="Freeman R.M."/>
            <person name="Gunawardena J."/>
            <person name="Chu W."/>
            <person name="Stover N.A."/>
            <person name="Gregory B.D."/>
            <person name="Nowacki M."/>
            <person name="Derisi J."/>
            <person name="Roy S.W."/>
            <person name="Marshall W.F."/>
            <person name="Sood P."/>
        </authorList>
    </citation>
    <scope>NUCLEOTIDE SEQUENCE [LARGE SCALE GENOMIC DNA]</scope>
    <source>
        <strain evidence="3">WM001</strain>
    </source>
</reference>
<evidence type="ECO:0000256" key="1">
    <source>
        <dbReference type="SAM" id="Coils"/>
    </source>
</evidence>
<feature type="compositionally biased region" description="Basic residues" evidence="2">
    <location>
        <begin position="596"/>
        <end position="605"/>
    </location>
</feature>
<name>A0A1R2CPH0_9CILI</name>
<evidence type="ECO:0000313" key="3">
    <source>
        <dbReference type="EMBL" id="OMJ90907.1"/>
    </source>
</evidence>
<sequence>MDLPTETQLINLENKIRKFISELVGPLIKKSEEHDEALKKLQKHDIKHKTAIESVNDNLNRHVVRMVSLEDFNNQVIDLHSENRTLENIVNKRLEHFGSNINQVGHKIELFNSVMRTLEETQKQDKEIFRTNDKILRELKDNVTVQLKNLENAMKKMMYETNEDLVNISRKFDKMSQGFTDLNEKTLYNLQFFIKKEKEHKKDLDQKVNELMKDRNDTKDYKNFKRRVESEFFSIKNKQITEIKKITTFLDKSLKFDISLEIFNIIMSILNENQLQEYIPTMRDSVTAISTLVEESKDLKSPNYQMDPTTLSQIIYQKKLFEKCIKAYHDKSKELRNNNKKKIITQPSLPPITPIYKEPIINEIPQSYQQSKQESPKLESSDMLTSFRRQTYISKSPTPVPTLSPTPPLKLQEPSNSEDIWEKYRPKEEKVEDIKKNEVKTEVKDYFSQITEEEEKDVKPMKKEQEKEVIISKTLSKEPQKEFIKSRPPSKESEPDEKSLNVKREKIKKQEFNSTSPISKTKKHKEKSKVVKKPKPKLRPKKSDSNQDLSDQDEPLPSITLKVPKSLQNLRKKSSQYLKPEIKSRKTSQISEPKNQSRKSSKQIHKTKESTLHDLDELGVNIEEAYEKDEVSESSIKYEQDFNSEDSENSIKHSLSSSSESLPYHLENENSDYLEDPTSIEKTNKHQSSIIRKNFSLATSNNPNPTENPESLSLISKIKIDSNEEDYNEHVEEEHNENRKLKNLEKKEKLRKKIAQAKELEEKIAQEAVSAKSQVLLDFNKLKEDMRKDIEKFIYNQISDLYKHKDESVEELNKLTNQIKADIRKDQQELRLNMMLIDDENKQLIRQRMLDMQKFDSETSSIRSIVDKHINDIASIKEDMNSLQNLTNGFEIVLQIIFALISQDEEDRRGIHLIGMAENKQKLGSKSKPVVSLKPECLSCTGQASSAYSAFKIACLNYYPSDVQFNRKFYSRASLIMLLGDYANHFRELPYYVPVTKESKFSQREDSFLRTSKTPKISARFLLNNSTSRITSDLESSSIMRRS</sequence>
<feature type="compositionally biased region" description="Basic and acidic residues" evidence="2">
    <location>
        <begin position="628"/>
        <end position="640"/>
    </location>
</feature>
<accession>A0A1R2CPH0</accession>
<evidence type="ECO:0000313" key="4">
    <source>
        <dbReference type="Proteomes" id="UP000187209"/>
    </source>
</evidence>
<dbReference type="AlphaFoldDB" id="A0A1R2CPH0"/>
<evidence type="ECO:0000256" key="2">
    <source>
        <dbReference type="SAM" id="MobiDB-lite"/>
    </source>
</evidence>
<feature type="compositionally biased region" description="Basic and acidic residues" evidence="2">
    <location>
        <begin position="456"/>
        <end position="511"/>
    </location>
</feature>
<protein>
    <submittedName>
        <fullName evidence="3">Uncharacterized protein</fullName>
    </submittedName>
</protein>
<feature type="compositionally biased region" description="Basic and acidic residues" evidence="2">
    <location>
        <begin position="606"/>
        <end position="616"/>
    </location>
</feature>
<keyword evidence="4" id="KW-1185">Reference proteome</keyword>
<organism evidence="3 4">
    <name type="scientific">Stentor coeruleus</name>
    <dbReference type="NCBI Taxonomy" id="5963"/>
    <lineage>
        <taxon>Eukaryota</taxon>
        <taxon>Sar</taxon>
        <taxon>Alveolata</taxon>
        <taxon>Ciliophora</taxon>
        <taxon>Postciliodesmatophora</taxon>
        <taxon>Heterotrichea</taxon>
        <taxon>Heterotrichida</taxon>
        <taxon>Stentoridae</taxon>
        <taxon>Stentor</taxon>
    </lineage>
</organism>
<feature type="compositionally biased region" description="Low complexity" evidence="2">
    <location>
        <begin position="652"/>
        <end position="661"/>
    </location>
</feature>
<dbReference type="EMBL" id="MPUH01000093">
    <property type="protein sequence ID" value="OMJ90907.1"/>
    <property type="molecule type" value="Genomic_DNA"/>
</dbReference>
<gene>
    <name evidence="3" type="ORF">SteCoe_6671</name>
</gene>
<proteinExistence type="predicted"/>
<feature type="coiled-coil region" evidence="1">
    <location>
        <begin position="798"/>
        <end position="829"/>
    </location>
</feature>
<dbReference type="Proteomes" id="UP000187209">
    <property type="component" value="Unassembled WGS sequence"/>
</dbReference>
<feature type="coiled-coil region" evidence="1">
    <location>
        <begin position="724"/>
        <end position="770"/>
    </location>
</feature>
<feature type="compositionally biased region" description="Basic residues" evidence="2">
    <location>
        <begin position="520"/>
        <end position="540"/>
    </location>
</feature>
<feature type="region of interest" description="Disordered" evidence="2">
    <location>
        <begin position="447"/>
        <end position="687"/>
    </location>
</feature>